<dbReference type="InterPro" id="IPR051536">
    <property type="entry name" value="UDG_Type-4/5"/>
</dbReference>
<evidence type="ECO:0000256" key="7">
    <source>
        <dbReference type="ARBA" id="ARBA00023204"/>
    </source>
</evidence>
<accession>A0ABS4J9R7</accession>
<dbReference type="SUPFAM" id="SSF52141">
    <property type="entry name" value="Uracil-DNA glycosylase-like"/>
    <property type="match status" value="1"/>
</dbReference>
<evidence type="ECO:0000256" key="5">
    <source>
        <dbReference type="ARBA" id="ARBA00023004"/>
    </source>
</evidence>
<dbReference type="EMBL" id="JAGGLB010000039">
    <property type="protein sequence ID" value="MBP1995816.1"/>
    <property type="molecule type" value="Genomic_DNA"/>
</dbReference>
<proteinExistence type="predicted"/>
<keyword evidence="3" id="KW-0227">DNA damage</keyword>
<evidence type="ECO:0000256" key="3">
    <source>
        <dbReference type="ARBA" id="ARBA00022763"/>
    </source>
</evidence>
<feature type="domain" description="Uracil-DNA glycosylase-like" evidence="8">
    <location>
        <begin position="64"/>
        <end position="247"/>
    </location>
</feature>
<reference evidence="9 10" key="1">
    <citation type="submission" date="2021-03" db="EMBL/GenBank/DDBJ databases">
        <title>Genomic Encyclopedia of Type Strains, Phase IV (KMG-IV): sequencing the most valuable type-strain genomes for metagenomic binning, comparative biology and taxonomic classification.</title>
        <authorList>
            <person name="Goeker M."/>
        </authorList>
    </citation>
    <scope>NUCLEOTIDE SEQUENCE [LARGE SCALE GENOMIC DNA]</scope>
    <source>
        <strain evidence="9 10">DSM 26048</strain>
    </source>
</reference>
<evidence type="ECO:0000313" key="9">
    <source>
        <dbReference type="EMBL" id="MBP1995816.1"/>
    </source>
</evidence>
<dbReference type="Pfam" id="PF03167">
    <property type="entry name" value="UDG"/>
    <property type="match status" value="1"/>
</dbReference>
<sequence>MLSVIRELFQQNVFSCTECRTSRNNTNFFNPYCEANPRHQSSRPQIDIFNRQNFFLDYISSRYNVKIMVIGEAPGLDGCGFSGIAFTSEYNAVSDLELPNYHRTFINFQREDSAEFLYDVFCDVADVLDVDLKSFCSQLYLTNASLCVPLNDRGTGVIGPSTIMKNNCKKFLKEQIEAIQPEYILTLGAKSFNAVVRIMDVAGSNNIRLKDIPSLCDCIERDLSYRAGTTLIIPELHPSSNTNLNEKSKRLYPELKSRIKRKLLGIFNE</sequence>
<evidence type="ECO:0000256" key="6">
    <source>
        <dbReference type="ARBA" id="ARBA00023014"/>
    </source>
</evidence>
<evidence type="ECO:0000256" key="4">
    <source>
        <dbReference type="ARBA" id="ARBA00022801"/>
    </source>
</evidence>
<keyword evidence="7" id="KW-0234">DNA repair</keyword>
<keyword evidence="2" id="KW-0479">Metal-binding</keyword>
<dbReference type="InterPro" id="IPR036895">
    <property type="entry name" value="Uracil-DNA_glycosylase-like_sf"/>
</dbReference>
<keyword evidence="1" id="KW-0004">4Fe-4S</keyword>
<dbReference type="RefSeq" id="WP_209977670.1">
    <property type="nucleotide sequence ID" value="NZ_JAGGLB010000039.1"/>
</dbReference>
<protein>
    <submittedName>
        <fullName evidence="9">Uracil-DNA glycosylase</fullName>
    </submittedName>
</protein>
<dbReference type="Proteomes" id="UP001519287">
    <property type="component" value="Unassembled WGS sequence"/>
</dbReference>
<evidence type="ECO:0000256" key="1">
    <source>
        <dbReference type="ARBA" id="ARBA00022485"/>
    </source>
</evidence>
<dbReference type="PANTHER" id="PTHR33693">
    <property type="entry name" value="TYPE-5 URACIL-DNA GLYCOSYLASE"/>
    <property type="match status" value="1"/>
</dbReference>
<evidence type="ECO:0000259" key="8">
    <source>
        <dbReference type="Pfam" id="PF03167"/>
    </source>
</evidence>
<evidence type="ECO:0000313" key="10">
    <source>
        <dbReference type="Proteomes" id="UP001519287"/>
    </source>
</evidence>
<keyword evidence="5" id="KW-0408">Iron</keyword>
<comment type="caution">
    <text evidence="9">The sequence shown here is derived from an EMBL/GenBank/DDBJ whole genome shotgun (WGS) entry which is preliminary data.</text>
</comment>
<evidence type="ECO:0000256" key="2">
    <source>
        <dbReference type="ARBA" id="ARBA00022723"/>
    </source>
</evidence>
<keyword evidence="6" id="KW-0411">Iron-sulfur</keyword>
<organism evidence="9 10">
    <name type="scientific">Paenibacillus eucommiae</name>
    <dbReference type="NCBI Taxonomy" id="1355755"/>
    <lineage>
        <taxon>Bacteria</taxon>
        <taxon>Bacillati</taxon>
        <taxon>Bacillota</taxon>
        <taxon>Bacilli</taxon>
        <taxon>Bacillales</taxon>
        <taxon>Paenibacillaceae</taxon>
        <taxon>Paenibacillus</taxon>
    </lineage>
</organism>
<dbReference type="InterPro" id="IPR005122">
    <property type="entry name" value="Uracil-DNA_glycosylase-like"/>
</dbReference>
<name>A0ABS4J9R7_9BACL</name>
<keyword evidence="4" id="KW-0378">Hydrolase</keyword>
<dbReference type="Gene3D" id="3.40.470.10">
    <property type="entry name" value="Uracil-DNA glycosylase-like domain"/>
    <property type="match status" value="1"/>
</dbReference>
<keyword evidence="10" id="KW-1185">Reference proteome</keyword>
<gene>
    <name evidence="9" type="ORF">J2Z66_007458</name>
</gene>